<keyword evidence="3" id="KW-1185">Reference proteome</keyword>
<sequence>MKLPAALLALLALLLTYSSASTNNYTTINFDTLSTTSGLGPLPSPHYHLSFHSYSVLTPHSPSLKNIISPHDTNCAISAPNALLGSRPCEDCTGAYFEIANATWMKEEGLNPWFTLVGFWIKPTDAPEPGTTIRVRGYKAGEEKETEETEALEWEVEFPSGFHDMFEVRIEEFSGMKWERLRRVEVVADFGYGPLDWEFCVDDLVVQFFEVEKDEQEEEGGARIVGEQEVLSEEI</sequence>
<feature type="chain" id="PRO_5042290015" evidence="1">
    <location>
        <begin position="21"/>
        <end position="235"/>
    </location>
</feature>
<evidence type="ECO:0000313" key="2">
    <source>
        <dbReference type="EMBL" id="KAK3178573.1"/>
    </source>
</evidence>
<proteinExistence type="predicted"/>
<feature type="signal peptide" evidence="1">
    <location>
        <begin position="1"/>
        <end position="20"/>
    </location>
</feature>
<comment type="caution">
    <text evidence="2">The sequence shown here is derived from an EMBL/GenBank/DDBJ whole genome shotgun (WGS) entry which is preliminary data.</text>
</comment>
<dbReference type="EMBL" id="JASNWA010000003">
    <property type="protein sequence ID" value="KAK3178573.1"/>
    <property type="molecule type" value="Genomic_DNA"/>
</dbReference>
<dbReference type="AlphaFoldDB" id="A0AAE0DRI1"/>
<reference evidence="2" key="1">
    <citation type="submission" date="2022-11" db="EMBL/GenBank/DDBJ databases">
        <title>Chromosomal genome sequence assembly and mating type (MAT) locus characterization of the leprose asexual lichenized fungus Lepraria neglecta (Nyl.) Erichsen.</title>
        <authorList>
            <person name="Allen J.L."/>
            <person name="Pfeffer B."/>
        </authorList>
    </citation>
    <scope>NUCLEOTIDE SEQUENCE</scope>
    <source>
        <strain evidence="2">Allen 5258</strain>
    </source>
</reference>
<dbReference type="Proteomes" id="UP001276659">
    <property type="component" value="Unassembled WGS sequence"/>
</dbReference>
<protein>
    <submittedName>
        <fullName evidence="2">Uncharacterized protein</fullName>
    </submittedName>
</protein>
<evidence type="ECO:0000256" key="1">
    <source>
        <dbReference type="SAM" id="SignalP"/>
    </source>
</evidence>
<organism evidence="2 3">
    <name type="scientific">Lepraria neglecta</name>
    <dbReference type="NCBI Taxonomy" id="209136"/>
    <lineage>
        <taxon>Eukaryota</taxon>
        <taxon>Fungi</taxon>
        <taxon>Dikarya</taxon>
        <taxon>Ascomycota</taxon>
        <taxon>Pezizomycotina</taxon>
        <taxon>Lecanoromycetes</taxon>
        <taxon>OSLEUM clade</taxon>
        <taxon>Lecanoromycetidae</taxon>
        <taxon>Lecanorales</taxon>
        <taxon>Lecanorineae</taxon>
        <taxon>Stereocaulaceae</taxon>
        <taxon>Lepraria</taxon>
    </lineage>
</organism>
<keyword evidence="1" id="KW-0732">Signal</keyword>
<gene>
    <name evidence="2" type="ORF">OEA41_000710</name>
</gene>
<accession>A0AAE0DRI1</accession>
<name>A0AAE0DRI1_9LECA</name>
<evidence type="ECO:0000313" key="3">
    <source>
        <dbReference type="Proteomes" id="UP001276659"/>
    </source>
</evidence>